<organism evidence="1 2">
    <name type="scientific">Protopolystoma xenopodis</name>
    <dbReference type="NCBI Taxonomy" id="117903"/>
    <lineage>
        <taxon>Eukaryota</taxon>
        <taxon>Metazoa</taxon>
        <taxon>Spiralia</taxon>
        <taxon>Lophotrochozoa</taxon>
        <taxon>Platyhelminthes</taxon>
        <taxon>Monogenea</taxon>
        <taxon>Polyopisthocotylea</taxon>
        <taxon>Polystomatidea</taxon>
        <taxon>Polystomatidae</taxon>
        <taxon>Protopolystoma</taxon>
    </lineage>
</organism>
<gene>
    <name evidence="1" type="ORF">PXEA_LOCUS37606</name>
</gene>
<evidence type="ECO:0000313" key="1">
    <source>
        <dbReference type="EMBL" id="VEL44166.1"/>
    </source>
</evidence>
<keyword evidence="2" id="KW-1185">Reference proteome</keyword>
<dbReference type="AlphaFoldDB" id="A0A3S5BX28"/>
<evidence type="ECO:0000313" key="2">
    <source>
        <dbReference type="Proteomes" id="UP000784294"/>
    </source>
</evidence>
<dbReference type="EMBL" id="CAAALY010291009">
    <property type="protein sequence ID" value="VEL44166.1"/>
    <property type="molecule type" value="Genomic_DNA"/>
</dbReference>
<sequence length="158" mass="16739">MSGYKRSGSLTSDSELRTISYVDLEADTIGCGAPNEQSRGWKVMTTSYTSCPAPETSGSSSPGSPMPLCDDTTCIQHLNFYPNLLSVDLSLDTVEGLPGPAAPDLHQSLDFRQLPGNQPFSPWCSPAITAISPRVPVSDFGHLSLFITFATASPVAIA</sequence>
<comment type="caution">
    <text evidence="1">The sequence shown here is derived from an EMBL/GenBank/DDBJ whole genome shotgun (WGS) entry which is preliminary data.</text>
</comment>
<dbReference type="Proteomes" id="UP000784294">
    <property type="component" value="Unassembled WGS sequence"/>
</dbReference>
<reference evidence="1" key="1">
    <citation type="submission" date="2018-11" db="EMBL/GenBank/DDBJ databases">
        <authorList>
            <consortium name="Pathogen Informatics"/>
        </authorList>
    </citation>
    <scope>NUCLEOTIDE SEQUENCE</scope>
</reference>
<proteinExistence type="predicted"/>
<protein>
    <submittedName>
        <fullName evidence="1">Uncharacterized protein</fullName>
    </submittedName>
</protein>
<accession>A0A3S5BX28</accession>
<name>A0A3S5BX28_9PLAT</name>